<dbReference type="AlphaFoldDB" id="A0A835CAC5"/>
<keyword evidence="3" id="KW-1185">Reference proteome</keyword>
<evidence type="ECO:0000313" key="2">
    <source>
        <dbReference type="EMBL" id="KAF7834751.1"/>
    </source>
</evidence>
<feature type="region of interest" description="Disordered" evidence="1">
    <location>
        <begin position="67"/>
        <end position="87"/>
    </location>
</feature>
<accession>A0A835CAC5</accession>
<evidence type="ECO:0000313" key="3">
    <source>
        <dbReference type="Proteomes" id="UP000634136"/>
    </source>
</evidence>
<feature type="region of interest" description="Disordered" evidence="1">
    <location>
        <begin position="99"/>
        <end position="178"/>
    </location>
</feature>
<dbReference type="Proteomes" id="UP000634136">
    <property type="component" value="Unassembled WGS sequence"/>
</dbReference>
<reference evidence="2" key="1">
    <citation type="submission" date="2020-09" db="EMBL/GenBank/DDBJ databases">
        <title>Genome-Enabled Discovery of Anthraquinone Biosynthesis in Senna tora.</title>
        <authorList>
            <person name="Kang S.-H."/>
            <person name="Pandey R.P."/>
            <person name="Lee C.-M."/>
            <person name="Sim J.-S."/>
            <person name="Jeong J.-T."/>
            <person name="Choi B.-S."/>
            <person name="Jung M."/>
            <person name="Ginzburg D."/>
            <person name="Zhao K."/>
            <person name="Won S.Y."/>
            <person name="Oh T.-J."/>
            <person name="Yu Y."/>
            <person name="Kim N.-H."/>
            <person name="Lee O.R."/>
            <person name="Lee T.-H."/>
            <person name="Bashyal P."/>
            <person name="Kim T.-S."/>
            <person name="Lee W.-H."/>
            <person name="Kawkins C."/>
            <person name="Kim C.-K."/>
            <person name="Kim J.S."/>
            <person name="Ahn B.O."/>
            <person name="Rhee S.Y."/>
            <person name="Sohng J.K."/>
        </authorList>
    </citation>
    <scope>NUCLEOTIDE SEQUENCE</scope>
    <source>
        <tissue evidence="2">Leaf</tissue>
    </source>
</reference>
<gene>
    <name evidence="2" type="ORF">G2W53_009610</name>
</gene>
<organism evidence="2 3">
    <name type="scientific">Senna tora</name>
    <dbReference type="NCBI Taxonomy" id="362788"/>
    <lineage>
        <taxon>Eukaryota</taxon>
        <taxon>Viridiplantae</taxon>
        <taxon>Streptophyta</taxon>
        <taxon>Embryophyta</taxon>
        <taxon>Tracheophyta</taxon>
        <taxon>Spermatophyta</taxon>
        <taxon>Magnoliopsida</taxon>
        <taxon>eudicotyledons</taxon>
        <taxon>Gunneridae</taxon>
        <taxon>Pentapetalae</taxon>
        <taxon>rosids</taxon>
        <taxon>fabids</taxon>
        <taxon>Fabales</taxon>
        <taxon>Fabaceae</taxon>
        <taxon>Caesalpinioideae</taxon>
        <taxon>Cassia clade</taxon>
        <taxon>Senna</taxon>
    </lineage>
</organism>
<feature type="compositionally biased region" description="Polar residues" evidence="1">
    <location>
        <begin position="153"/>
        <end position="178"/>
    </location>
</feature>
<feature type="compositionally biased region" description="Polar residues" evidence="1">
    <location>
        <begin position="1"/>
        <end position="12"/>
    </location>
</feature>
<evidence type="ECO:0000256" key="1">
    <source>
        <dbReference type="SAM" id="MobiDB-lite"/>
    </source>
</evidence>
<proteinExistence type="predicted"/>
<dbReference type="EMBL" id="JAAIUW010000004">
    <property type="protein sequence ID" value="KAF7834751.1"/>
    <property type="molecule type" value="Genomic_DNA"/>
</dbReference>
<protein>
    <submittedName>
        <fullName evidence="2">Uncharacterized protein</fullName>
    </submittedName>
</protein>
<feature type="compositionally biased region" description="Basic and acidic residues" evidence="1">
    <location>
        <begin position="103"/>
        <end position="112"/>
    </location>
</feature>
<name>A0A835CAC5_9FABA</name>
<comment type="caution">
    <text evidence="2">The sequence shown here is derived from an EMBL/GenBank/DDBJ whole genome shotgun (WGS) entry which is preliminary data.</text>
</comment>
<feature type="region of interest" description="Disordered" evidence="1">
    <location>
        <begin position="1"/>
        <end position="41"/>
    </location>
</feature>
<sequence>MENLENPSSSGFGSEDVKIVEVKEEEQEQDLDKPQPITKNLLLPPKDIEVGLEYFRPWMIAQRRARNMQRRNMKRGPPNTRVMKQKSIVEKYRFEILNDEEQKEMGGQEGKPHGLKSKPRKREMPKKPILVAHINPANKRSGRVPSERANKHTVVTSNSGGIKSLGSITSQKSSSKGG</sequence>
<feature type="compositionally biased region" description="Basic residues" evidence="1">
    <location>
        <begin position="113"/>
        <end position="124"/>
    </location>
</feature>